<dbReference type="PANTHER" id="PTHR22702">
    <property type="entry name" value="PROTEASE-ASSOCIATED DOMAIN-CONTAINING PROTEIN"/>
    <property type="match status" value="1"/>
</dbReference>
<comment type="similarity">
    <text evidence="2">Belongs to the VSR (BP-80) family.</text>
</comment>
<dbReference type="SMART" id="SM00181">
    <property type="entry name" value="EGF"/>
    <property type="match status" value="2"/>
</dbReference>
<organism evidence="22 23">
    <name type="scientific">Ostreococcus tauri</name>
    <name type="common">Marine green alga</name>
    <dbReference type="NCBI Taxonomy" id="70448"/>
    <lineage>
        <taxon>Eukaryota</taxon>
        <taxon>Viridiplantae</taxon>
        <taxon>Chlorophyta</taxon>
        <taxon>Mamiellophyceae</taxon>
        <taxon>Mamiellales</taxon>
        <taxon>Bathycoccaceae</taxon>
        <taxon>Ostreococcus</taxon>
    </lineage>
</organism>
<dbReference type="GO" id="GO:0030665">
    <property type="term" value="C:clathrin-coated vesicle membrane"/>
    <property type="evidence" value="ECO:0007669"/>
    <property type="project" value="UniProtKB-SubCell"/>
</dbReference>
<dbReference type="Gene3D" id="2.10.25.10">
    <property type="entry name" value="Laminin"/>
    <property type="match status" value="1"/>
</dbReference>
<dbReference type="Pfam" id="PF25011">
    <property type="entry name" value="VSR_TRX"/>
    <property type="match status" value="1"/>
</dbReference>
<evidence type="ECO:0000256" key="10">
    <source>
        <dbReference type="ARBA" id="ARBA00022989"/>
    </source>
</evidence>
<dbReference type="Gene3D" id="3.50.30.30">
    <property type="match status" value="1"/>
</dbReference>
<evidence type="ECO:0000256" key="2">
    <source>
        <dbReference type="ARBA" id="ARBA00007038"/>
    </source>
</evidence>
<dbReference type="InParanoid" id="A0A090M848"/>
<evidence type="ECO:0000256" key="18">
    <source>
        <dbReference type="PROSITE-ProRule" id="PRU00076"/>
    </source>
</evidence>
<keyword evidence="10 20" id="KW-1133">Transmembrane helix</keyword>
<dbReference type="GO" id="GO:0005509">
    <property type="term" value="F:calcium ion binding"/>
    <property type="evidence" value="ECO:0007669"/>
    <property type="project" value="InterPro"/>
</dbReference>
<dbReference type="InterPro" id="IPR001881">
    <property type="entry name" value="EGF-like_Ca-bd_dom"/>
</dbReference>
<dbReference type="STRING" id="70448.A0A090M848"/>
<evidence type="ECO:0000256" key="16">
    <source>
        <dbReference type="ARBA" id="ARBA00029430"/>
    </source>
</evidence>
<feature type="compositionally biased region" description="Acidic residues" evidence="19">
    <location>
        <begin position="778"/>
        <end position="787"/>
    </location>
</feature>
<keyword evidence="9" id="KW-0653">Protein transport</keyword>
<evidence type="ECO:0000259" key="21">
    <source>
        <dbReference type="PROSITE" id="PS50026"/>
    </source>
</evidence>
<dbReference type="SUPFAM" id="SSF57196">
    <property type="entry name" value="EGF/Laminin"/>
    <property type="match status" value="1"/>
</dbReference>
<dbReference type="InterPro" id="IPR000742">
    <property type="entry name" value="EGF"/>
</dbReference>
<evidence type="ECO:0000256" key="20">
    <source>
        <dbReference type="SAM" id="Phobius"/>
    </source>
</evidence>
<keyword evidence="14" id="KW-0325">Glycoprotein</keyword>
<evidence type="ECO:0000256" key="6">
    <source>
        <dbReference type="ARBA" id="ARBA00022729"/>
    </source>
</evidence>
<dbReference type="SUPFAM" id="SSF52025">
    <property type="entry name" value="PA domain"/>
    <property type="match status" value="1"/>
</dbReference>
<evidence type="ECO:0000256" key="13">
    <source>
        <dbReference type="ARBA" id="ARBA00023157"/>
    </source>
</evidence>
<keyword evidence="13" id="KW-1015">Disulfide bond</keyword>
<dbReference type="RefSeq" id="XP_003080572.2">
    <property type="nucleotide sequence ID" value="XM_003080524.2"/>
</dbReference>
<evidence type="ECO:0000256" key="7">
    <source>
        <dbReference type="ARBA" id="ARBA00022737"/>
    </source>
</evidence>
<dbReference type="PROSITE" id="PS00010">
    <property type="entry name" value="ASX_HYDROXYL"/>
    <property type="match status" value="1"/>
</dbReference>
<dbReference type="InterPro" id="IPR000152">
    <property type="entry name" value="EGF-type_Asp/Asn_hydroxyl_site"/>
</dbReference>
<dbReference type="InterPro" id="IPR056858">
    <property type="entry name" value="VSR_TRX"/>
</dbReference>
<protein>
    <submittedName>
        <fullName evidence="22">EGF-type aspartate/asparagine hydroxylation site</fullName>
    </submittedName>
</protein>
<dbReference type="FunCoup" id="A0A090M848">
    <property type="interactions" value="713"/>
</dbReference>
<keyword evidence="15" id="KW-0968">Cytoplasmic vesicle</keyword>
<evidence type="ECO:0000256" key="1">
    <source>
        <dbReference type="ARBA" id="ARBA00004614"/>
    </source>
</evidence>
<keyword evidence="7" id="KW-0677">Repeat</keyword>
<dbReference type="OrthoDB" id="10045365at2759"/>
<dbReference type="InterPro" id="IPR046450">
    <property type="entry name" value="PA_dom_sf"/>
</dbReference>
<dbReference type="GO" id="GO:0015031">
    <property type="term" value="P:protein transport"/>
    <property type="evidence" value="ECO:0007669"/>
    <property type="project" value="UniProtKB-KW"/>
</dbReference>
<dbReference type="GeneID" id="9833460"/>
<feature type="transmembrane region" description="Helical" evidence="20">
    <location>
        <begin position="102"/>
        <end position="123"/>
    </location>
</feature>
<evidence type="ECO:0000256" key="12">
    <source>
        <dbReference type="ARBA" id="ARBA00023136"/>
    </source>
</evidence>
<feature type="transmembrane region" description="Helical" evidence="20">
    <location>
        <begin position="731"/>
        <end position="753"/>
    </location>
</feature>
<keyword evidence="5 20" id="KW-0812">Transmembrane</keyword>
<dbReference type="Pfam" id="PF07645">
    <property type="entry name" value="EGF_CA"/>
    <property type="match status" value="1"/>
</dbReference>
<keyword evidence="3" id="KW-0813">Transport</keyword>
<dbReference type="Pfam" id="PF02225">
    <property type="entry name" value="PA"/>
    <property type="match status" value="1"/>
</dbReference>
<dbReference type="AlphaFoldDB" id="A0A090M848"/>
<keyword evidence="11" id="KW-0333">Golgi apparatus</keyword>
<keyword evidence="12 20" id="KW-0472">Membrane</keyword>
<evidence type="ECO:0000256" key="14">
    <source>
        <dbReference type="ARBA" id="ARBA00023180"/>
    </source>
</evidence>
<comment type="subcellular location">
    <subcellularLocation>
        <location evidence="16">Cytoplasmic vesicle</location>
        <location evidence="16">Clathrin-coated vesicle membrane</location>
        <topology evidence="16">Single-pass type I membrane protein</topology>
    </subcellularLocation>
    <subcellularLocation>
        <location evidence="1">Golgi apparatus membrane</location>
        <topology evidence="1">Single-pass type I membrane protein</topology>
    </subcellularLocation>
    <subcellularLocation>
        <location evidence="17">Prevacuolar compartment membrane</location>
        <topology evidence="17">Single-pass type I membrane protein</topology>
    </subcellularLocation>
</comment>
<proteinExistence type="inferred from homology"/>
<feature type="domain" description="EGF-like" evidence="21">
    <location>
        <begin position="678"/>
        <end position="714"/>
    </location>
</feature>
<dbReference type="EMBL" id="CAID01000008">
    <property type="protein sequence ID" value="CEG01308.1"/>
    <property type="molecule type" value="Genomic_DNA"/>
</dbReference>
<evidence type="ECO:0000256" key="3">
    <source>
        <dbReference type="ARBA" id="ARBA00022448"/>
    </source>
</evidence>
<keyword evidence="8" id="KW-0106">Calcium</keyword>
<dbReference type="InterPro" id="IPR049883">
    <property type="entry name" value="NOTCH1_EGF-like"/>
</dbReference>
<comment type="caution">
    <text evidence="22">The sequence shown here is derived from an EMBL/GenBank/DDBJ whole genome shotgun (WGS) entry which is preliminary data.</text>
</comment>
<evidence type="ECO:0000256" key="17">
    <source>
        <dbReference type="ARBA" id="ARBA00043947"/>
    </source>
</evidence>
<feature type="compositionally biased region" description="Basic residues" evidence="19">
    <location>
        <begin position="73"/>
        <end position="87"/>
    </location>
</feature>
<dbReference type="GO" id="GO:0000139">
    <property type="term" value="C:Golgi membrane"/>
    <property type="evidence" value="ECO:0007669"/>
    <property type="project" value="UniProtKB-SubCell"/>
</dbReference>
<keyword evidence="6" id="KW-0732">Signal</keyword>
<dbReference type="CDD" id="cd00054">
    <property type="entry name" value="EGF_CA"/>
    <property type="match status" value="1"/>
</dbReference>
<evidence type="ECO:0000256" key="15">
    <source>
        <dbReference type="ARBA" id="ARBA00023329"/>
    </source>
</evidence>
<comment type="caution">
    <text evidence="18">Lacks conserved residue(s) required for the propagation of feature annotation.</text>
</comment>
<feature type="compositionally biased region" description="Polar residues" evidence="19">
    <location>
        <begin position="804"/>
        <end position="814"/>
    </location>
</feature>
<evidence type="ECO:0000256" key="4">
    <source>
        <dbReference type="ARBA" id="ARBA00022536"/>
    </source>
</evidence>
<keyword evidence="23" id="KW-1185">Reference proteome</keyword>
<name>A0A090M848_OSTTA</name>
<dbReference type="PROSITE" id="PS01187">
    <property type="entry name" value="EGF_CA"/>
    <property type="match status" value="1"/>
</dbReference>
<dbReference type="PANTHER" id="PTHR22702:SF1">
    <property type="entry name" value="PROTEASE-ASSOCIATED DOMAIN-CONTAINING PROTEIN 1"/>
    <property type="match status" value="1"/>
</dbReference>
<evidence type="ECO:0000313" key="22">
    <source>
        <dbReference type="EMBL" id="CEG01308.1"/>
    </source>
</evidence>
<evidence type="ECO:0000256" key="5">
    <source>
        <dbReference type="ARBA" id="ARBA00022692"/>
    </source>
</evidence>
<evidence type="ECO:0000256" key="9">
    <source>
        <dbReference type="ARBA" id="ARBA00022927"/>
    </source>
</evidence>
<dbReference type="KEGG" id="ota:OT_ostta08g00010"/>
<reference evidence="23" key="1">
    <citation type="journal article" date="2006" name="Proc. Natl. Acad. Sci. U.S.A.">
        <title>Genome analysis of the smallest free-living eukaryote Ostreococcus tauri unveils many unique features.</title>
        <authorList>
            <person name="Derelle E."/>
            <person name="Ferraz C."/>
            <person name="Rombauts S."/>
            <person name="Rouze P."/>
            <person name="Worden A.Z."/>
            <person name="Robbens S."/>
            <person name="Partensky F."/>
            <person name="Degroeve S."/>
            <person name="Echeynie S."/>
            <person name="Cooke R."/>
            <person name="Saeys Y."/>
            <person name="Wuyts J."/>
            <person name="Jabbari K."/>
            <person name="Bowler C."/>
            <person name="Panaud O."/>
            <person name="Piegu B."/>
            <person name="Ball S.G."/>
            <person name="Ral J.-P."/>
            <person name="Bouget F.-Y."/>
            <person name="Piganeau G."/>
            <person name="De Baets B."/>
            <person name="Picard A."/>
            <person name="Delseny M."/>
            <person name="Demaille J."/>
            <person name="Van de Peer Y."/>
            <person name="Moreau H."/>
        </authorList>
    </citation>
    <scope>NUCLEOTIDE SEQUENCE [LARGE SCALE GENOMIC DNA]</scope>
    <source>
        <strain evidence="23">OTTH 0595 / CCAP 157/2 / RCC745</strain>
    </source>
</reference>
<sequence>MADDDHDERAFVAARAPTDAAREGRRRTRAPSSSEPSRETAVVAPVATPRTRDDDCGGGARDASTSLSTPSRQRPHTPARAFARMRRGRDASRVRSRPRSSIATLVVALTGVVASSFATRALGARFKVEIATLRVQSPTSVSGRYDVAIANFGRTLYGATLTGVLTYPRETSQRTGCGDDAVITLPDDAEATRMAIILLLDRGGCPFTEKVMNGQRAGADAVIIVDNTDEPLLTMDAAADAGSDVDSKITVPAALITKADGNKFENAIVNDERVVGTMDWHDILPHPDSRVEWELWSETNDECGRACQAQNAFLRDFKAIAQSLERGGYTQFTPHYLTWECMDVPPTSKECQAQCVNVGRYCAPDPEEDINSGYSGADVVIDNLRALCVFDVVNKTGSPWLWWDYVADFSLQCTMQNGNFALRSCAESIMKTIGVDAVAVDACVGDTSADRTNPMLEAQIALQSPPESSSRPDIRLLPTVLINEERYSGKLARGEVLTALCAGFEEHSIPSMCSDAGLMHAMCVRGQEGDTTCSADAQGDGRTACRETSAFPFFECVCPEGSQSLVGPDDKMKCESVNKCAQAMHDMANCSCERCVCTNLDEGRFQCKTQNKTMCESPLARGATSQGGCWANDGFTACVDNIEAKKKASREGRDPDTVPDVVCRCPKGFEGDGKSCHEIDECATKCKGSHAKCSNTYGSYTCTCADGYVTSYQPAPVDDYVCLSQHRGGGASLVITSALMSVLAVASASYAFYQYRARSYMDKEIRQIMAQYMPLENQMDDDDDDSPYDQPPSRPARVVKQSFLPVTNTEMSDF</sequence>
<gene>
    <name evidence="22" type="ORF">OT_ostta08g00010</name>
</gene>
<accession>A0A090M848</accession>
<dbReference type="SMART" id="SM00179">
    <property type="entry name" value="EGF_CA"/>
    <property type="match status" value="1"/>
</dbReference>
<evidence type="ECO:0000256" key="11">
    <source>
        <dbReference type="ARBA" id="ARBA00023034"/>
    </source>
</evidence>
<reference evidence="22 23" key="2">
    <citation type="journal article" date="2014" name="BMC Genomics">
        <title>An improved genome of the model marine alga Ostreococcus tauri unfolds by assessing Illumina de novo assemblies.</title>
        <authorList>
            <person name="Blanc-Mathieu R."/>
            <person name="Verhelst B."/>
            <person name="Derelle E."/>
            <person name="Rombauts S."/>
            <person name="Bouget F.Y."/>
            <person name="Carre I."/>
            <person name="Chateau A."/>
            <person name="Eyre-Walker A."/>
            <person name="Grimsley N."/>
            <person name="Moreau H."/>
            <person name="Piegu B."/>
            <person name="Rivals E."/>
            <person name="Schackwitz W."/>
            <person name="Van de Peer Y."/>
            <person name="Piganeau G."/>
        </authorList>
    </citation>
    <scope>NUCLEOTIDE SEQUENCE [LARGE SCALE GENOMIC DNA]</scope>
    <source>
        <strain evidence="23">OTTH 0595 / CCAP 157/2 / RCC745</strain>
    </source>
</reference>
<dbReference type="InterPro" id="IPR018097">
    <property type="entry name" value="EGF_Ca-bd_CS"/>
</dbReference>
<keyword evidence="4 18" id="KW-0245">EGF-like domain</keyword>
<feature type="region of interest" description="Disordered" evidence="19">
    <location>
        <begin position="1"/>
        <end position="97"/>
    </location>
</feature>
<feature type="region of interest" description="Disordered" evidence="19">
    <location>
        <begin position="777"/>
        <end position="814"/>
    </location>
</feature>
<dbReference type="PROSITE" id="PS50026">
    <property type="entry name" value="EGF_3"/>
    <property type="match status" value="1"/>
</dbReference>
<evidence type="ECO:0000313" key="23">
    <source>
        <dbReference type="Proteomes" id="UP000009170"/>
    </source>
</evidence>
<evidence type="ECO:0000256" key="8">
    <source>
        <dbReference type="ARBA" id="ARBA00022837"/>
    </source>
</evidence>
<dbReference type="InterPro" id="IPR003137">
    <property type="entry name" value="PA_domain"/>
</dbReference>
<evidence type="ECO:0000256" key="19">
    <source>
        <dbReference type="SAM" id="MobiDB-lite"/>
    </source>
</evidence>
<dbReference type="Proteomes" id="UP000009170">
    <property type="component" value="Unassembled WGS sequence"/>
</dbReference>